<dbReference type="PANTHER" id="PTHR43358">
    <property type="entry name" value="ALPHA/BETA-HYDROLASE"/>
    <property type="match status" value="1"/>
</dbReference>
<evidence type="ECO:0000259" key="2">
    <source>
        <dbReference type="Pfam" id="PF12146"/>
    </source>
</evidence>
<dbReference type="STRING" id="1121325.SAMN04515677_101590"/>
<protein>
    <recommendedName>
        <fullName evidence="2">Serine aminopeptidase S33 domain-containing protein</fullName>
    </recommendedName>
</protein>
<organism evidence="3 4">
    <name type="scientific">Romboutsia lituseburensis DSM 797</name>
    <dbReference type="NCBI Taxonomy" id="1121325"/>
    <lineage>
        <taxon>Bacteria</taxon>
        <taxon>Bacillati</taxon>
        <taxon>Bacillota</taxon>
        <taxon>Clostridia</taxon>
        <taxon>Peptostreptococcales</taxon>
        <taxon>Peptostreptococcaceae</taxon>
        <taxon>Romboutsia</taxon>
    </lineage>
</organism>
<dbReference type="PANTHER" id="PTHR43358:SF5">
    <property type="entry name" value="EXPORTED PROTEIN"/>
    <property type="match status" value="1"/>
</dbReference>
<proteinExistence type="predicted"/>
<keyword evidence="1" id="KW-0812">Transmembrane</keyword>
<dbReference type="Pfam" id="PF12146">
    <property type="entry name" value="Hydrolase_4"/>
    <property type="match status" value="2"/>
</dbReference>
<feature type="transmembrane region" description="Helical" evidence="1">
    <location>
        <begin position="9"/>
        <end position="32"/>
    </location>
</feature>
<feature type="domain" description="Serine aminopeptidase S33" evidence="2">
    <location>
        <begin position="247"/>
        <end position="293"/>
    </location>
</feature>
<dbReference type="InterPro" id="IPR052920">
    <property type="entry name" value="DNA-binding_regulatory"/>
</dbReference>
<feature type="domain" description="Serine aminopeptidase S33" evidence="2">
    <location>
        <begin position="91"/>
        <end position="203"/>
    </location>
</feature>
<dbReference type="Proteomes" id="UP000199068">
    <property type="component" value="Unassembled WGS sequence"/>
</dbReference>
<accession>A0A1G9JC82</accession>
<dbReference type="InterPro" id="IPR022742">
    <property type="entry name" value="Hydrolase_4"/>
</dbReference>
<dbReference type="Gene3D" id="3.40.50.1820">
    <property type="entry name" value="alpha/beta hydrolase"/>
    <property type="match status" value="1"/>
</dbReference>
<dbReference type="AlphaFoldDB" id="A0A1G9JC82"/>
<evidence type="ECO:0000256" key="1">
    <source>
        <dbReference type="SAM" id="Phobius"/>
    </source>
</evidence>
<dbReference type="EMBL" id="FNGW01000001">
    <property type="protein sequence ID" value="SDL34902.1"/>
    <property type="molecule type" value="Genomic_DNA"/>
</dbReference>
<keyword evidence="1" id="KW-0472">Membrane</keyword>
<gene>
    <name evidence="3" type="ORF">SAMN04515677_101590</name>
</gene>
<name>A0A1G9JC82_9FIRM</name>
<evidence type="ECO:0000313" key="3">
    <source>
        <dbReference type="EMBL" id="SDL34902.1"/>
    </source>
</evidence>
<dbReference type="InterPro" id="IPR029058">
    <property type="entry name" value="AB_hydrolase_fold"/>
</dbReference>
<dbReference type="SUPFAM" id="SSF53474">
    <property type="entry name" value="alpha/beta-Hydrolases"/>
    <property type="match status" value="1"/>
</dbReference>
<sequence length="320" mass="36744">MTSKKKKALIISTSILVLAFLIISVVVGYLVYDGSVGSEQTIKNENVMEVFSNRENKPLEKLKKYKHENIMIDSPQNGYKIETMFIKSNKETENTVILVHGIESYYYEYLEKAFEYLERGYNVVLYNQRHTGNTGGDDYTFGLYERYDLDNVAKYVKQKYPNGLLGAHGHSMGAATVVMHSKINEKNKYVDFYIADSPYHEMSDAIRLGIEDKNIPLLPVGYARAMGNIYTKVKSGFSYDEVKPYEAVQNITVPMFLIHGKEDKVCSPESSKIIYDNIPHNNKELWLVDNVQHVNAYDKVGDEYFDRIINFINNKVVTNK</sequence>
<keyword evidence="1" id="KW-1133">Transmembrane helix</keyword>
<reference evidence="3 4" key="1">
    <citation type="submission" date="2016-10" db="EMBL/GenBank/DDBJ databases">
        <authorList>
            <person name="de Groot N.N."/>
        </authorList>
    </citation>
    <scope>NUCLEOTIDE SEQUENCE [LARGE SCALE GENOMIC DNA]</scope>
    <source>
        <strain evidence="3 4">DSM 797</strain>
    </source>
</reference>
<dbReference type="RefSeq" id="WP_092722675.1">
    <property type="nucleotide sequence ID" value="NZ_FNGW01000001.1"/>
</dbReference>
<keyword evidence="4" id="KW-1185">Reference proteome</keyword>
<evidence type="ECO:0000313" key="4">
    <source>
        <dbReference type="Proteomes" id="UP000199068"/>
    </source>
</evidence>